<dbReference type="RefSeq" id="WP_188840308.1">
    <property type="nucleotide sequence ID" value="NZ_BMOT01000002.1"/>
</dbReference>
<gene>
    <name evidence="2" type="ORF">L2689_05690</name>
</gene>
<reference evidence="2 3" key="1">
    <citation type="submission" date="2022-01" db="EMBL/GenBank/DDBJ databases">
        <title>Whole genome-based taxonomy of the Shewanellaceae.</title>
        <authorList>
            <person name="Martin-Rodriguez A.J."/>
        </authorList>
    </citation>
    <scope>NUCLEOTIDE SEQUENCE [LARGE SCALE GENOMIC DNA]</scope>
    <source>
        <strain evidence="2 3">JCM 17801</strain>
    </source>
</reference>
<accession>A0ABT0KZ54</accession>
<evidence type="ECO:0000313" key="3">
    <source>
        <dbReference type="Proteomes" id="UP001203212"/>
    </source>
</evidence>
<protein>
    <recommendedName>
        <fullName evidence="4">HEPN AbiU2-like domain-containing protein</fullName>
    </recommendedName>
</protein>
<sequence length="191" mass="22622">MNKGICSISHRIIYSGWDFQQALSALTFLIEECEYEKKYNKVDLRRFRCFETTLIVSFARPFKTGRGREQLDLLAIGFEFTTEECELKDKLIRLRDKVVSHSDEEQMEYITYSFKPFDDHDIRMPIEQFQEALYLEETEIYKIEKLLHRLTHTIAEYKFKIVQSNPDEFNRNKAPTPNHSRKKDSASGTSS</sequence>
<proteinExistence type="predicted"/>
<feature type="region of interest" description="Disordered" evidence="1">
    <location>
        <begin position="167"/>
        <end position="191"/>
    </location>
</feature>
<feature type="compositionally biased region" description="Polar residues" evidence="1">
    <location>
        <begin position="167"/>
        <end position="178"/>
    </location>
</feature>
<evidence type="ECO:0000256" key="1">
    <source>
        <dbReference type="SAM" id="MobiDB-lite"/>
    </source>
</evidence>
<organism evidence="2 3">
    <name type="scientific">Shewanella aestuarii</name>
    <dbReference type="NCBI Taxonomy" id="1028752"/>
    <lineage>
        <taxon>Bacteria</taxon>
        <taxon>Pseudomonadati</taxon>
        <taxon>Pseudomonadota</taxon>
        <taxon>Gammaproteobacteria</taxon>
        <taxon>Alteromonadales</taxon>
        <taxon>Shewanellaceae</taxon>
        <taxon>Shewanella</taxon>
    </lineage>
</organism>
<keyword evidence="3" id="KW-1185">Reference proteome</keyword>
<dbReference type="Proteomes" id="UP001203212">
    <property type="component" value="Unassembled WGS sequence"/>
</dbReference>
<evidence type="ECO:0000313" key="2">
    <source>
        <dbReference type="EMBL" id="MCL1116739.1"/>
    </source>
</evidence>
<comment type="caution">
    <text evidence="2">The sequence shown here is derived from an EMBL/GenBank/DDBJ whole genome shotgun (WGS) entry which is preliminary data.</text>
</comment>
<dbReference type="EMBL" id="JAKILK010000002">
    <property type="protein sequence ID" value="MCL1116739.1"/>
    <property type="molecule type" value="Genomic_DNA"/>
</dbReference>
<name>A0ABT0KZ54_9GAMM</name>
<evidence type="ECO:0008006" key="4">
    <source>
        <dbReference type="Google" id="ProtNLM"/>
    </source>
</evidence>